<dbReference type="RefSeq" id="WP_259623510.1">
    <property type="nucleotide sequence ID" value="NZ_JANYMP010000005.1"/>
</dbReference>
<evidence type="ECO:0000313" key="2">
    <source>
        <dbReference type="EMBL" id="MCS7478010.1"/>
    </source>
</evidence>
<dbReference type="EMBL" id="JANYMP010000005">
    <property type="protein sequence ID" value="MCS7478010.1"/>
    <property type="molecule type" value="Genomic_DNA"/>
</dbReference>
<protein>
    <submittedName>
        <fullName evidence="2">ABC transporter permease</fullName>
    </submittedName>
</protein>
<reference evidence="2" key="1">
    <citation type="submission" date="2022-08" db="EMBL/GenBank/DDBJ databases">
        <authorList>
            <person name="Tistechok S."/>
            <person name="Samborskyy M."/>
            <person name="Roman I."/>
        </authorList>
    </citation>
    <scope>NUCLEOTIDE SEQUENCE</scope>
    <source>
        <strain evidence="2">DSM 103496</strain>
    </source>
</reference>
<dbReference type="AlphaFoldDB" id="A0A9X2VJW9"/>
<keyword evidence="1" id="KW-0812">Transmembrane</keyword>
<proteinExistence type="predicted"/>
<sequence length="204" mass="20879">MNTTALPRPGVTVPPGEVDSRAAYLCFAAAYLVGHGSAALSKGSDPVIGLPSWVPLTLLAAGLLPALWLAVRAGTRAQRDAGRSRKQAEQLLGVAWFTAFTALATAITGLGTATGAPELQDVLWPAGSVIVVGLITIAEGTARHNVLHYCLGTFLALAGAAALFFDTAGVYTTIAVAGGTGYLVAAVLERRRLTANRPDAAVTT</sequence>
<evidence type="ECO:0000313" key="3">
    <source>
        <dbReference type="Proteomes" id="UP001141259"/>
    </source>
</evidence>
<feature type="transmembrane region" description="Helical" evidence="1">
    <location>
        <begin position="146"/>
        <end position="164"/>
    </location>
</feature>
<dbReference type="Proteomes" id="UP001141259">
    <property type="component" value="Unassembled WGS sequence"/>
</dbReference>
<comment type="caution">
    <text evidence="2">The sequence shown here is derived from an EMBL/GenBank/DDBJ whole genome shotgun (WGS) entry which is preliminary data.</text>
</comment>
<feature type="transmembrane region" description="Helical" evidence="1">
    <location>
        <begin position="122"/>
        <end position="139"/>
    </location>
</feature>
<feature type="transmembrane region" description="Helical" evidence="1">
    <location>
        <begin position="91"/>
        <end position="110"/>
    </location>
</feature>
<feature type="transmembrane region" description="Helical" evidence="1">
    <location>
        <begin position="170"/>
        <end position="188"/>
    </location>
</feature>
<organism evidence="2 3">
    <name type="scientific">Umezawaea endophytica</name>
    <dbReference type="NCBI Taxonomy" id="1654476"/>
    <lineage>
        <taxon>Bacteria</taxon>
        <taxon>Bacillati</taxon>
        <taxon>Actinomycetota</taxon>
        <taxon>Actinomycetes</taxon>
        <taxon>Pseudonocardiales</taxon>
        <taxon>Pseudonocardiaceae</taxon>
        <taxon>Umezawaea</taxon>
    </lineage>
</organism>
<keyword evidence="1" id="KW-1133">Transmembrane helix</keyword>
<keyword evidence="3" id="KW-1185">Reference proteome</keyword>
<accession>A0A9X2VJW9</accession>
<gene>
    <name evidence="2" type="ORF">NZH93_14195</name>
</gene>
<name>A0A9X2VJW9_9PSEU</name>
<evidence type="ECO:0000256" key="1">
    <source>
        <dbReference type="SAM" id="Phobius"/>
    </source>
</evidence>
<keyword evidence="1" id="KW-0472">Membrane</keyword>
<feature type="transmembrane region" description="Helical" evidence="1">
    <location>
        <begin position="52"/>
        <end position="71"/>
    </location>
</feature>